<accession>A0ABQ2DGN0</accession>
<evidence type="ECO:0008006" key="4">
    <source>
        <dbReference type="Google" id="ProtNLM"/>
    </source>
</evidence>
<protein>
    <recommendedName>
        <fullName evidence="4">DUF2188 domain-containing protein</fullName>
    </recommendedName>
</protein>
<evidence type="ECO:0000313" key="3">
    <source>
        <dbReference type="Proteomes" id="UP000632222"/>
    </source>
</evidence>
<gene>
    <name evidence="2" type="ORF">GCM10008938_48400</name>
</gene>
<feature type="region of interest" description="Disordered" evidence="1">
    <location>
        <begin position="1"/>
        <end position="28"/>
    </location>
</feature>
<feature type="compositionally biased region" description="Basic and acidic residues" evidence="1">
    <location>
        <begin position="1"/>
        <end position="19"/>
    </location>
</feature>
<evidence type="ECO:0000313" key="2">
    <source>
        <dbReference type="EMBL" id="GGJ56574.1"/>
    </source>
</evidence>
<dbReference type="EMBL" id="BMOD01000036">
    <property type="protein sequence ID" value="GGJ56574.1"/>
    <property type="molecule type" value="Genomic_DNA"/>
</dbReference>
<comment type="caution">
    <text evidence="2">The sequence shown here is derived from an EMBL/GenBank/DDBJ whole genome shotgun (WGS) entry which is preliminary data.</text>
</comment>
<proteinExistence type="predicted"/>
<sequence length="45" mass="5044">MKLSEHDSKAAAKSAADKARKTHNSVIYFQRPSTGKWEVRAGKKK</sequence>
<dbReference type="RefSeq" id="WP_189008390.1">
    <property type="nucleotide sequence ID" value="NZ_BMOD01000036.1"/>
</dbReference>
<evidence type="ECO:0000256" key="1">
    <source>
        <dbReference type="SAM" id="MobiDB-lite"/>
    </source>
</evidence>
<keyword evidence="3" id="KW-1185">Reference proteome</keyword>
<name>A0ABQ2DGN0_9DEIO</name>
<organism evidence="2 3">
    <name type="scientific">Deinococcus roseus</name>
    <dbReference type="NCBI Taxonomy" id="392414"/>
    <lineage>
        <taxon>Bacteria</taxon>
        <taxon>Thermotogati</taxon>
        <taxon>Deinococcota</taxon>
        <taxon>Deinococci</taxon>
        <taxon>Deinococcales</taxon>
        <taxon>Deinococcaceae</taxon>
        <taxon>Deinococcus</taxon>
    </lineage>
</organism>
<reference evidence="3" key="1">
    <citation type="journal article" date="2019" name="Int. J. Syst. Evol. Microbiol.">
        <title>The Global Catalogue of Microorganisms (GCM) 10K type strain sequencing project: providing services to taxonomists for standard genome sequencing and annotation.</title>
        <authorList>
            <consortium name="The Broad Institute Genomics Platform"/>
            <consortium name="The Broad Institute Genome Sequencing Center for Infectious Disease"/>
            <person name="Wu L."/>
            <person name="Ma J."/>
        </authorList>
    </citation>
    <scope>NUCLEOTIDE SEQUENCE [LARGE SCALE GENOMIC DNA]</scope>
    <source>
        <strain evidence="3">JCM 14370</strain>
    </source>
</reference>
<dbReference type="Proteomes" id="UP000632222">
    <property type="component" value="Unassembled WGS sequence"/>
</dbReference>